<evidence type="ECO:0000256" key="1">
    <source>
        <dbReference type="SAM" id="Phobius"/>
    </source>
</evidence>
<dbReference type="STRING" id="28134.SAMN05444288_1313"/>
<feature type="transmembrane region" description="Helical" evidence="1">
    <location>
        <begin position="74"/>
        <end position="96"/>
    </location>
</feature>
<dbReference type="HOGENOM" id="CLU_168348_0_0_10"/>
<keyword evidence="1" id="KW-0472">Membrane</keyword>
<reference evidence="2" key="1">
    <citation type="submission" date="2011-01" db="EMBL/GenBank/DDBJ databases">
        <authorList>
            <person name="Muzny D."/>
            <person name="Qin X."/>
            <person name="Buhay C."/>
            <person name="Dugan-Rocha S."/>
            <person name="Ding Y."/>
            <person name="Chen G."/>
            <person name="Hawes A."/>
            <person name="Holder M."/>
            <person name="Jhangiani S."/>
            <person name="Johnson A."/>
            <person name="Khan Z."/>
            <person name="Li Z."/>
            <person name="Liu W."/>
            <person name="Liu X."/>
            <person name="Perez L."/>
            <person name="Shen H."/>
            <person name="Wang Q."/>
            <person name="Watt J."/>
            <person name="Xi L."/>
            <person name="Xin Y."/>
            <person name="Zhou J."/>
            <person name="Deng J."/>
            <person name="Jiang H."/>
            <person name="Liu Y."/>
            <person name="Qu J."/>
            <person name="Song X.-Z."/>
            <person name="Zhang L."/>
            <person name="Villasana D."/>
            <person name="Johnson A."/>
            <person name="Liu J."/>
            <person name="Liyanage D."/>
            <person name="Lorensuhewa L."/>
            <person name="Robinson T."/>
            <person name="Song A."/>
            <person name="Song B.-B."/>
            <person name="Dinh H."/>
            <person name="Thornton R."/>
            <person name="Coyle M."/>
            <person name="Francisco L."/>
            <person name="Jackson L."/>
            <person name="Javaid M."/>
            <person name="Korchina V."/>
            <person name="Kovar C."/>
            <person name="Mata R."/>
            <person name="Mathew T."/>
            <person name="Ngo R."/>
            <person name="Nguyen L."/>
            <person name="Nguyen N."/>
            <person name="Okwuonu G."/>
            <person name="Ongeri F."/>
            <person name="Pham C."/>
            <person name="Simmons D."/>
            <person name="Wilczek-Boney K."/>
            <person name="Hale W."/>
            <person name="Jakkamsetti A."/>
            <person name="Pham P."/>
            <person name="Ruth R."/>
            <person name="San Lucas F."/>
            <person name="Warren J."/>
            <person name="Zhang J."/>
            <person name="Zhao Z."/>
            <person name="Zhou C."/>
            <person name="Zhu D."/>
            <person name="Lee S."/>
            <person name="Bess C."/>
            <person name="Blankenburg K."/>
            <person name="Forbes L."/>
            <person name="Fu Q."/>
            <person name="Gubbala S."/>
            <person name="Hirani K."/>
            <person name="Jayaseelan J.C."/>
            <person name="Lara F."/>
            <person name="Munidasa M."/>
            <person name="Palculict T."/>
            <person name="Patil S."/>
            <person name="Pu L.-L."/>
            <person name="Saada N."/>
            <person name="Tang L."/>
            <person name="Weissenberger G."/>
            <person name="Zhu Y."/>
            <person name="Hemphill L."/>
            <person name="Shang Y."/>
            <person name="Youmans B."/>
            <person name="Ayvaz T."/>
            <person name="Ross M."/>
            <person name="Santibanez J."/>
            <person name="Aqrawi P."/>
            <person name="Gross S."/>
            <person name="Joshi V."/>
            <person name="Fowler G."/>
            <person name="Nazareth L."/>
            <person name="Reid J."/>
            <person name="Worley K."/>
            <person name="Petrosino J."/>
            <person name="Highlander S."/>
            <person name="Gibbs R."/>
        </authorList>
    </citation>
    <scope>NUCLEOTIDE SEQUENCE [LARGE SCALE GENOMIC DNA]</scope>
    <source>
        <strain evidence="2">ATCC 33269</strain>
    </source>
</reference>
<evidence type="ECO:0000313" key="3">
    <source>
        <dbReference type="Proteomes" id="UP000005580"/>
    </source>
</evidence>
<keyword evidence="1" id="KW-0812">Transmembrane</keyword>
<dbReference type="EMBL" id="AEPE02000005">
    <property type="protein sequence ID" value="EFZ36752.1"/>
    <property type="molecule type" value="Genomic_DNA"/>
</dbReference>
<organism evidence="2 3">
    <name type="scientific">Hoylesella oralis ATCC 33269</name>
    <dbReference type="NCBI Taxonomy" id="873533"/>
    <lineage>
        <taxon>Bacteria</taxon>
        <taxon>Pseudomonadati</taxon>
        <taxon>Bacteroidota</taxon>
        <taxon>Bacteroidia</taxon>
        <taxon>Bacteroidales</taxon>
        <taxon>Prevotellaceae</taxon>
        <taxon>Hoylesella</taxon>
    </lineage>
</organism>
<accession>E7RR64</accession>
<name>E7RR64_9BACT</name>
<protein>
    <submittedName>
        <fullName evidence="2">Uncharacterized protein</fullName>
    </submittedName>
</protein>
<comment type="caution">
    <text evidence="2">The sequence shown here is derived from an EMBL/GenBank/DDBJ whole genome shotgun (WGS) entry which is preliminary data.</text>
</comment>
<dbReference type="Proteomes" id="UP000005580">
    <property type="component" value="Unassembled WGS sequence"/>
</dbReference>
<evidence type="ECO:0000313" key="2">
    <source>
        <dbReference type="EMBL" id="EFZ36752.1"/>
    </source>
</evidence>
<feature type="transmembrane region" description="Helical" evidence="1">
    <location>
        <begin position="9"/>
        <end position="26"/>
    </location>
</feature>
<keyword evidence="3" id="KW-1185">Reference proteome</keyword>
<sequence>MLESKHTRRIFISWLLLAVFMLPIIIKDFHVCQYDNSIELASSKASGNHSGGHNPDKCFICQFFFSTFGIADTIAIAAVVAVLMGTVVSVCVQKVACRAAEVISLRAPPCAVLG</sequence>
<gene>
    <name evidence="2" type="ORF">HMPREF0663_11665</name>
</gene>
<dbReference type="eggNOG" id="ENOG50312TU">
    <property type="taxonomic scope" value="Bacteria"/>
</dbReference>
<dbReference type="AlphaFoldDB" id="E7RR64"/>
<keyword evidence="1" id="KW-1133">Transmembrane helix</keyword>
<proteinExistence type="predicted"/>